<feature type="domain" description="GP-PDE" evidence="2">
    <location>
        <begin position="51"/>
        <end position="290"/>
    </location>
</feature>
<evidence type="ECO:0000256" key="1">
    <source>
        <dbReference type="SAM" id="MobiDB-lite"/>
    </source>
</evidence>
<feature type="compositionally biased region" description="Polar residues" evidence="1">
    <location>
        <begin position="538"/>
        <end position="547"/>
    </location>
</feature>
<feature type="compositionally biased region" description="Basic and acidic residues" evidence="1">
    <location>
        <begin position="548"/>
        <end position="565"/>
    </location>
</feature>
<dbReference type="SUPFAM" id="SSF51695">
    <property type="entry name" value="PLC-like phosphodiesterases"/>
    <property type="match status" value="1"/>
</dbReference>
<gene>
    <name evidence="3" type="ORF">PAC_02976</name>
</gene>
<feature type="region of interest" description="Disordered" evidence="1">
    <location>
        <begin position="400"/>
        <end position="420"/>
    </location>
</feature>
<feature type="compositionally biased region" description="Basic and acidic residues" evidence="1">
    <location>
        <begin position="729"/>
        <end position="755"/>
    </location>
</feature>
<feature type="region of interest" description="Disordered" evidence="1">
    <location>
        <begin position="446"/>
        <end position="964"/>
    </location>
</feature>
<dbReference type="GO" id="GO:0006629">
    <property type="term" value="P:lipid metabolic process"/>
    <property type="evidence" value="ECO:0007669"/>
    <property type="project" value="InterPro"/>
</dbReference>
<feature type="compositionally biased region" description="Polar residues" evidence="1">
    <location>
        <begin position="22"/>
        <end position="44"/>
    </location>
</feature>
<dbReference type="InterPro" id="IPR017946">
    <property type="entry name" value="PLC-like_Pdiesterase_TIM-brl"/>
</dbReference>
<feature type="compositionally biased region" description="Basic and acidic residues" evidence="1">
    <location>
        <begin position="580"/>
        <end position="590"/>
    </location>
</feature>
<feature type="compositionally biased region" description="Basic and acidic residues" evidence="1">
    <location>
        <begin position="508"/>
        <end position="517"/>
    </location>
</feature>
<dbReference type="STRING" id="576137.A0A1L7WK01"/>
<feature type="compositionally biased region" description="Basic and acidic residues" evidence="1">
    <location>
        <begin position="1104"/>
        <end position="1119"/>
    </location>
</feature>
<feature type="region of interest" description="Disordered" evidence="1">
    <location>
        <begin position="1"/>
        <end position="51"/>
    </location>
</feature>
<feature type="compositionally biased region" description="Polar residues" evidence="1">
    <location>
        <begin position="799"/>
        <end position="814"/>
    </location>
</feature>
<evidence type="ECO:0000313" key="4">
    <source>
        <dbReference type="Proteomes" id="UP000184330"/>
    </source>
</evidence>
<reference evidence="3 4" key="1">
    <citation type="submission" date="2016-03" db="EMBL/GenBank/DDBJ databases">
        <authorList>
            <person name="Ploux O."/>
        </authorList>
    </citation>
    <scope>NUCLEOTIDE SEQUENCE [LARGE SCALE GENOMIC DNA]</scope>
    <source>
        <strain evidence="3 4">UAMH 11012</strain>
    </source>
</reference>
<accession>A0A1L7WK01</accession>
<dbReference type="Proteomes" id="UP000184330">
    <property type="component" value="Unassembled WGS sequence"/>
</dbReference>
<dbReference type="GO" id="GO:0008081">
    <property type="term" value="F:phosphoric diester hydrolase activity"/>
    <property type="evidence" value="ECO:0007669"/>
    <property type="project" value="InterPro"/>
</dbReference>
<sequence length="1232" mass="140795">MAILSSEESPLLPEKTMETTRKSTNPTSRNNIDGSTASFSSAMETTKGRRPQAIAHRGYKAAYPENTMGAFKGAVEVGAHAIETDVHLSKDAVVVLSHDATLKRCFGEETKIADCEWEYLRTLRTLKEPKQPMPRLLDLLRYLNTPGLEDIWVLLDIKLDDEATTMITLISRTLEEVKATRPWSERIMLGCWNAKYVPLCQKLLPGYPIAHIGWNISYARQFLKVPNVQFNMLQPAMVGPWGNSFMKEVHDANRSLFLWTVNQEKSMRWCMSKGVDGVITDDPKKYLELSEEYHGEKVFASLYSAANYTMCHNAPQPYTLCQHKPIERKECDDWKAGRPCKQRWYHDGGYPPIDGFCPACQPKMPVLHYSRTEPVAAKISTDFVTEWEQQTGGQVRVLDGRRAETWSSTSLSRKDRQETTAIPEIKRSDTRAAEIWNSVTLATIQERSEGSESTGKGKDKEKRISEASKNSDEGGFKGKLKDMFSLGRKKSSGKNTKDLAISTAAADRYSKESEKKLSPPPPRAPIELIHRGPDGFFQMSNQSQNPDQFRDPDQSRWSLDTDDRMPGMGVRKSLSNPPKAKADRYVEEPRTSAPELGQRRARDSGGRRGLEPSPLSTSLETGKAEMAAMVEHRRIEGGWARSPEHGNERKDARRPGQEVLPQVREHNVDRPPRSNGQGVEEPLKPPPGVLSQKRSIECGGRPAAKPYPSHLSQQFGEYSTGLERSLSQPERRERERQHIESRQAEQPRGELDRKIQNALNPPTIPHSAPRVRQVQDVYPPLARSRTTSDVRTRNRIQAEATQVPTPRLQRQQTEGHMVQPRIEHERRNQDTKQRLQAPLSPRTQGQPSQEYPPSLQRVQPTTNSGGRERVQEEKAGNLRAKSEKRKSDGRLAVWPTSEPERTMQNTGRLVPAPLRLPDRNSRDAVLQKNDLTTERKNNERKQEENRKAIPARSPRPQNEKREVPWHTLDSEYRSEEITRDRPQPYQVAKQPPVPTTTVDDYFGDWEDFEERKRNLKPEEQCGVDYPEKHFGTFPEHWDAEKLAKAFSDEIGLHPELFDESRWEPGEQEHLWERETNVWISKYYKYEKFDKALSRSADGALNKAIRSENPKIDQEEKLKESVASGKSQPSGRDGDVRKGLKGVKRLPLPPVREVESQECRTSDEKRDRTTEDVTDISTRVLRFFPQKRKPLKDRKAKPTKGEELQRADERMVRVRDGRGYIDYSNNITQFLRP</sequence>
<feature type="compositionally biased region" description="Basic and acidic residues" evidence="1">
    <location>
        <begin position="821"/>
        <end position="833"/>
    </location>
</feature>
<feature type="compositionally biased region" description="Basic and acidic residues" evidence="1">
    <location>
        <begin position="630"/>
        <end position="656"/>
    </location>
</feature>
<evidence type="ECO:0000259" key="2">
    <source>
        <dbReference type="PROSITE" id="PS51704"/>
    </source>
</evidence>
<evidence type="ECO:0000313" key="3">
    <source>
        <dbReference type="EMBL" id="CZR53098.1"/>
    </source>
</evidence>
<feature type="compositionally biased region" description="Basic and acidic residues" evidence="1">
    <location>
        <begin position="866"/>
        <end position="876"/>
    </location>
</feature>
<feature type="compositionally biased region" description="Basic and acidic residues" evidence="1">
    <location>
        <begin position="1151"/>
        <end position="1170"/>
    </location>
</feature>
<name>A0A1L7WK01_9HELO</name>
<dbReference type="PANTHER" id="PTHR43805:SF1">
    <property type="entry name" value="GP-PDE DOMAIN-CONTAINING PROTEIN"/>
    <property type="match status" value="1"/>
</dbReference>
<keyword evidence="4" id="KW-1185">Reference proteome</keyword>
<dbReference type="Gene3D" id="3.20.20.190">
    <property type="entry name" value="Phosphatidylinositol (PI) phosphodiesterase"/>
    <property type="match status" value="1"/>
</dbReference>
<feature type="compositionally biased region" description="Basic and acidic residues" evidence="1">
    <location>
        <begin position="446"/>
        <end position="482"/>
    </location>
</feature>
<dbReference type="PANTHER" id="PTHR43805">
    <property type="entry name" value="GLYCEROPHOSPHORYL DIESTER PHOSPHODIESTERASE"/>
    <property type="match status" value="1"/>
</dbReference>
<feature type="compositionally biased region" description="Basic residues" evidence="1">
    <location>
        <begin position="1186"/>
        <end position="1197"/>
    </location>
</feature>
<dbReference type="PROSITE" id="PS51704">
    <property type="entry name" value="GP_PDE"/>
    <property type="match status" value="1"/>
</dbReference>
<proteinExistence type="predicted"/>
<dbReference type="AlphaFoldDB" id="A0A1L7WK01"/>
<feature type="region of interest" description="Disordered" evidence="1">
    <location>
        <begin position="1104"/>
        <end position="1171"/>
    </location>
</feature>
<organism evidence="3 4">
    <name type="scientific">Phialocephala subalpina</name>
    <dbReference type="NCBI Taxonomy" id="576137"/>
    <lineage>
        <taxon>Eukaryota</taxon>
        <taxon>Fungi</taxon>
        <taxon>Dikarya</taxon>
        <taxon>Ascomycota</taxon>
        <taxon>Pezizomycotina</taxon>
        <taxon>Leotiomycetes</taxon>
        <taxon>Helotiales</taxon>
        <taxon>Mollisiaceae</taxon>
        <taxon>Phialocephala</taxon>
        <taxon>Phialocephala fortinii species complex</taxon>
    </lineage>
</organism>
<feature type="compositionally biased region" description="Basic and acidic residues" evidence="1">
    <location>
        <begin position="931"/>
        <end position="947"/>
    </location>
</feature>
<dbReference type="InterPro" id="IPR030395">
    <property type="entry name" value="GP_PDE_dom"/>
</dbReference>
<dbReference type="Pfam" id="PF03009">
    <property type="entry name" value="GDPD"/>
    <property type="match status" value="1"/>
</dbReference>
<protein>
    <recommendedName>
        <fullName evidence="2">GP-PDE domain-containing protein</fullName>
    </recommendedName>
</protein>
<feature type="compositionally biased region" description="Polar residues" evidence="1">
    <location>
        <begin position="841"/>
        <end position="865"/>
    </location>
</feature>
<feature type="region of interest" description="Disordered" evidence="1">
    <location>
        <begin position="1186"/>
        <end position="1206"/>
    </location>
</feature>
<feature type="compositionally biased region" description="Basic and acidic residues" evidence="1">
    <location>
        <begin position="663"/>
        <end position="672"/>
    </location>
</feature>
<dbReference type="CDD" id="cd08570">
    <property type="entry name" value="GDPD_YPL206cp_fungi"/>
    <property type="match status" value="1"/>
</dbReference>
<dbReference type="OrthoDB" id="1058301at2759"/>
<dbReference type="EMBL" id="FJOG01000003">
    <property type="protein sequence ID" value="CZR53098.1"/>
    <property type="molecule type" value="Genomic_DNA"/>
</dbReference>
<feature type="compositionally biased region" description="Basic and acidic residues" evidence="1">
    <location>
        <begin position="597"/>
        <end position="610"/>
    </location>
</feature>